<gene>
    <name evidence="2" type="ORF">MAM_06743</name>
</gene>
<comment type="caution">
    <text evidence="2">The sequence shown here is derived from an EMBL/GenBank/DDBJ whole genome shotgun (WGS) entry which is preliminary data.</text>
</comment>
<dbReference type="PANTHER" id="PTHR42083:SF1">
    <property type="entry name" value="MARVEL DOMAIN-CONTAINING PROTEIN"/>
    <property type="match status" value="1"/>
</dbReference>
<feature type="transmembrane region" description="Helical" evidence="1">
    <location>
        <begin position="49"/>
        <end position="67"/>
    </location>
</feature>
<evidence type="ECO:0000256" key="1">
    <source>
        <dbReference type="SAM" id="Phobius"/>
    </source>
</evidence>
<dbReference type="GeneID" id="63741198"/>
<keyword evidence="1" id="KW-0812">Transmembrane</keyword>
<dbReference type="AlphaFoldDB" id="A0A0B2WHG7"/>
<sequence length="214" mass="22810">MHEAASSFRAADKKQLARSAGGFAFSQGAAHGKGVGKAYLKTIEMIPCLILRGVQLVAALVVIGFYGNRISSERAGGKGIGVVWLYGVVVGGLSALTAILFALAGAAGSIPFVGGMLKMLKVYRAYPWDATLCVAWLVAFGVFGGLFMKRADSDSYRGSNTAEMKAAMWFDLVNANFWLVSAIYGCFKAFVARKADRMRKRAAQKMFGDDPAAV</sequence>
<dbReference type="Proteomes" id="UP000030816">
    <property type="component" value="Unassembled WGS sequence"/>
</dbReference>
<organism evidence="2 3">
    <name type="scientific">Metarhizium album (strain ARSEF 1941)</name>
    <dbReference type="NCBI Taxonomy" id="1081103"/>
    <lineage>
        <taxon>Eukaryota</taxon>
        <taxon>Fungi</taxon>
        <taxon>Dikarya</taxon>
        <taxon>Ascomycota</taxon>
        <taxon>Pezizomycotina</taxon>
        <taxon>Sordariomycetes</taxon>
        <taxon>Hypocreomycetidae</taxon>
        <taxon>Hypocreales</taxon>
        <taxon>Clavicipitaceae</taxon>
        <taxon>Metarhizium</taxon>
    </lineage>
</organism>
<keyword evidence="1" id="KW-0472">Membrane</keyword>
<dbReference type="EMBL" id="AZHE01000023">
    <property type="protein sequence ID" value="KHN95466.1"/>
    <property type="molecule type" value="Genomic_DNA"/>
</dbReference>
<dbReference type="STRING" id="1081103.A0A0B2WHG7"/>
<reference evidence="2 3" key="1">
    <citation type="journal article" date="2014" name="Proc. Natl. Acad. Sci. U.S.A.">
        <title>Trajectory and genomic determinants of fungal-pathogen speciation and host adaptation.</title>
        <authorList>
            <person name="Hu X."/>
            <person name="Xiao G."/>
            <person name="Zheng P."/>
            <person name="Shang Y."/>
            <person name="Su Y."/>
            <person name="Zhang X."/>
            <person name="Liu X."/>
            <person name="Zhan S."/>
            <person name="St Leger R.J."/>
            <person name="Wang C."/>
        </authorList>
    </citation>
    <scope>NUCLEOTIDE SEQUENCE [LARGE SCALE GENOMIC DNA]</scope>
    <source>
        <strain evidence="2 3">ARSEF 1941</strain>
    </source>
</reference>
<protein>
    <recommendedName>
        <fullName evidence="4">MARVEL-like domain protein</fullName>
    </recommendedName>
</protein>
<name>A0A0B2WHG7_METAS</name>
<feature type="transmembrane region" description="Helical" evidence="1">
    <location>
        <begin position="168"/>
        <end position="191"/>
    </location>
</feature>
<keyword evidence="3" id="KW-1185">Reference proteome</keyword>
<dbReference type="OrthoDB" id="5363290at2759"/>
<evidence type="ECO:0000313" key="2">
    <source>
        <dbReference type="EMBL" id="KHN95466.1"/>
    </source>
</evidence>
<proteinExistence type="predicted"/>
<evidence type="ECO:0000313" key="3">
    <source>
        <dbReference type="Proteomes" id="UP000030816"/>
    </source>
</evidence>
<dbReference type="PANTHER" id="PTHR42083">
    <property type="entry name" value="MARVEL DOMAIN-CONTAINING PROTEIN"/>
    <property type="match status" value="1"/>
</dbReference>
<feature type="transmembrane region" description="Helical" evidence="1">
    <location>
        <begin position="125"/>
        <end position="148"/>
    </location>
</feature>
<feature type="transmembrane region" description="Helical" evidence="1">
    <location>
        <begin position="83"/>
        <end position="113"/>
    </location>
</feature>
<dbReference type="HOGENOM" id="CLU_096567_0_0_1"/>
<keyword evidence="1" id="KW-1133">Transmembrane helix</keyword>
<accession>A0A0B2WHG7</accession>
<evidence type="ECO:0008006" key="4">
    <source>
        <dbReference type="Google" id="ProtNLM"/>
    </source>
</evidence>
<dbReference type="RefSeq" id="XP_040676532.1">
    <property type="nucleotide sequence ID" value="XM_040825541.1"/>
</dbReference>